<evidence type="ECO:0000256" key="4">
    <source>
        <dbReference type="ARBA" id="ARBA00022692"/>
    </source>
</evidence>
<evidence type="ECO:0000259" key="8">
    <source>
        <dbReference type="Pfam" id="PF00884"/>
    </source>
</evidence>
<dbReference type="Gene3D" id="3.40.720.10">
    <property type="entry name" value="Alkaline Phosphatase, subunit A"/>
    <property type="match status" value="1"/>
</dbReference>
<feature type="transmembrane region" description="Helical" evidence="7">
    <location>
        <begin position="402"/>
        <end position="419"/>
    </location>
</feature>
<keyword evidence="6 7" id="KW-0472">Membrane</keyword>
<feature type="transmembrane region" description="Helical" evidence="7">
    <location>
        <begin position="196"/>
        <end position="216"/>
    </location>
</feature>
<feature type="transmembrane region" description="Helical" evidence="7">
    <location>
        <begin position="426"/>
        <end position="443"/>
    </location>
</feature>
<comment type="caution">
    <text evidence="9">The sequence shown here is derived from an EMBL/GenBank/DDBJ whole genome shotgun (WGS) entry which is preliminary data.</text>
</comment>
<feature type="transmembrane region" description="Helical" evidence="7">
    <location>
        <begin position="472"/>
        <end position="495"/>
    </location>
</feature>
<dbReference type="AlphaFoldDB" id="I7IVF4"/>
<keyword evidence="3" id="KW-1003">Cell membrane</keyword>
<dbReference type="SUPFAM" id="SSF53649">
    <property type="entry name" value="Alkaline phosphatase-like"/>
    <property type="match status" value="1"/>
</dbReference>
<feature type="transmembrane region" description="Helical" evidence="7">
    <location>
        <begin position="12"/>
        <end position="36"/>
    </location>
</feature>
<evidence type="ECO:0000313" key="10">
    <source>
        <dbReference type="Proteomes" id="UP000009320"/>
    </source>
</evidence>
<dbReference type="RefSeq" id="WP_008470066.1">
    <property type="nucleotide sequence ID" value="NZ_AYZP01000003.1"/>
</dbReference>
<feature type="transmembrane region" description="Helical" evidence="7">
    <location>
        <begin position="510"/>
        <end position="526"/>
    </location>
</feature>
<gene>
    <name evidence="9" type="ORF">BN55_07255</name>
</gene>
<dbReference type="GO" id="GO:0005886">
    <property type="term" value="C:plasma membrane"/>
    <property type="evidence" value="ECO:0007669"/>
    <property type="project" value="UniProtKB-SubCell"/>
</dbReference>
<evidence type="ECO:0000256" key="6">
    <source>
        <dbReference type="ARBA" id="ARBA00023136"/>
    </source>
</evidence>
<keyword evidence="10" id="KW-1185">Reference proteome</keyword>
<evidence type="ECO:0000256" key="3">
    <source>
        <dbReference type="ARBA" id="ARBA00022475"/>
    </source>
</evidence>
<dbReference type="PANTHER" id="PTHR47371:SF3">
    <property type="entry name" value="PHOSPHOGLYCEROL TRANSFERASE I"/>
    <property type="match status" value="1"/>
</dbReference>
<dbReference type="InterPro" id="IPR017850">
    <property type="entry name" value="Alkaline_phosphatase_core_sf"/>
</dbReference>
<dbReference type="Pfam" id="PF00884">
    <property type="entry name" value="Sulfatase"/>
    <property type="match status" value="1"/>
</dbReference>
<dbReference type="InterPro" id="IPR000917">
    <property type="entry name" value="Sulfatase_N"/>
</dbReference>
<feature type="transmembrane region" description="Helical" evidence="7">
    <location>
        <begin position="300"/>
        <end position="322"/>
    </location>
</feature>
<feature type="domain" description="Sulfatase N-terminal" evidence="8">
    <location>
        <begin position="607"/>
        <end position="901"/>
    </location>
</feature>
<evidence type="ECO:0000256" key="1">
    <source>
        <dbReference type="ARBA" id="ARBA00004651"/>
    </source>
</evidence>
<accession>I7IVF4</accession>
<organism evidence="9 10">
    <name type="scientific">Lactobacillus hominis DSM 23910 = CRBIP 24.179</name>
    <dbReference type="NCBI Taxonomy" id="1423758"/>
    <lineage>
        <taxon>Bacteria</taxon>
        <taxon>Bacillati</taxon>
        <taxon>Bacillota</taxon>
        <taxon>Bacilli</taxon>
        <taxon>Lactobacillales</taxon>
        <taxon>Lactobacillaceae</taxon>
        <taxon>Lactobacillus</taxon>
    </lineage>
</organism>
<feature type="transmembrane region" description="Helical" evidence="7">
    <location>
        <begin position="363"/>
        <end position="382"/>
    </location>
</feature>
<evidence type="ECO:0000313" key="9">
    <source>
        <dbReference type="EMBL" id="CCI81348.1"/>
    </source>
</evidence>
<dbReference type="GeneID" id="82846624"/>
<name>I7IVF4_9LACO</name>
<comment type="pathway">
    <text evidence="2">Cell wall biogenesis; lipoteichoic acid biosynthesis.</text>
</comment>
<dbReference type="Proteomes" id="UP000009320">
    <property type="component" value="Unassembled WGS sequence"/>
</dbReference>
<dbReference type="eggNOG" id="COG1368">
    <property type="taxonomic scope" value="Bacteria"/>
</dbReference>
<dbReference type="InterPro" id="IPR050448">
    <property type="entry name" value="OpgB/LTA_synthase_biosynth"/>
</dbReference>
<dbReference type="STRING" id="1423758.FC41_GL001220"/>
<evidence type="ECO:0000256" key="2">
    <source>
        <dbReference type="ARBA" id="ARBA00004936"/>
    </source>
</evidence>
<feature type="transmembrane region" description="Helical" evidence="7">
    <location>
        <begin position="77"/>
        <end position="95"/>
    </location>
</feature>
<comment type="subcellular location">
    <subcellularLocation>
        <location evidence="1">Cell membrane</location>
        <topology evidence="1">Multi-pass membrane protein</topology>
    </subcellularLocation>
</comment>
<proteinExistence type="predicted"/>
<dbReference type="CDD" id="cd16015">
    <property type="entry name" value="LTA_synthase"/>
    <property type="match status" value="1"/>
</dbReference>
<feature type="transmembrane region" description="Helical" evidence="7">
    <location>
        <begin position="146"/>
        <end position="163"/>
    </location>
</feature>
<keyword evidence="4 7" id="KW-0812">Transmembrane</keyword>
<dbReference type="PANTHER" id="PTHR47371">
    <property type="entry name" value="LIPOTEICHOIC ACID SYNTHASE"/>
    <property type="match status" value="1"/>
</dbReference>
<feature type="transmembrane region" description="Helical" evidence="7">
    <location>
        <begin position="101"/>
        <end position="134"/>
    </location>
</feature>
<feature type="transmembrane region" description="Helical" evidence="7">
    <location>
        <begin position="228"/>
        <end position="249"/>
    </location>
</feature>
<evidence type="ECO:0000256" key="5">
    <source>
        <dbReference type="ARBA" id="ARBA00022989"/>
    </source>
</evidence>
<protein>
    <submittedName>
        <fullName evidence="9">Putative glucan mod. protein</fullName>
    </submittedName>
</protein>
<keyword evidence="5 7" id="KW-1133">Transmembrane helix</keyword>
<evidence type="ECO:0000256" key="7">
    <source>
        <dbReference type="SAM" id="Phobius"/>
    </source>
</evidence>
<sequence>MDNKKTSLKILNYLFVLLIGISLLLPAFGVLDWASFNKDPWIQAIPQSLENLLVVLIAFLMGRVFRIKKITFKSVISFWLLGAVAMLLFTITSWIKAPNTFSLYSFGAFLFPFISAVSPLFSLFILGSFLAPLLCEIQAKLTSKNFNLIWGIITFLVFLFTAVFLPLPNNWQAVVLVVALGWGIKEKSFLDKIKPIWAGLFALILLALSISLTVSFNEAKLIASTKFSFNPALLISYASPVYIFVAALIERTFRPVFKNITINQLYFLTPLAIVGQYSLSPNLFFYNSTTHRLGISKLKLLVIMAGLLILSAVLVLAVKALILHTSFGKMISQSLDYASGKDLLKVALDVKHKICTFISNHKVSLWTWAYFIVLSTCCILLMADSGKIDNQSAWGLLLGQDLFVPVLSAIFLFALFAIFNFIFTRYWTSVVLVTVLTLVWTIAEKEKLLLRGEPIYPSEIQEIANWKTLLPMVGMGLVIAAIIVIVVLILITIFLEKKHPIKMGNFKQRLIWLIISIVVFLTPMGFNNKNNPLYYIPRGFGNVITFSNPKGDLQKNGPVLTLLDYLNIEAMQKPEGYSIDKLNKIQQHYSVVAKQINKTRKNDISKQTVIFNLSESFVDPTDFPSVKLTGPDPVPYLHSLRKDITYGHMLSAGYGGGTANMEYEAMTGFNMANFKGQIMPYLQVLPKYSKYPNMGQRFNYASAIHPFYGTYYGRKSVYKKYQFNKFAYLGSKYKIYDQKKIGADWYMSDQTLYANGLKQINSVKSGQFINLISIQNHTPYNNWYGDSEYNKEIKLSLPLAKGITDTNFATYTKGAQYTDQAVKNFINQIDKINKPITFVFYGDHYPTIINQDEIKKYPIKLHATTYFIYSNKYARKHGAKAKISKANYVNTSDFISMTLEQTNSKVTPYQALLTKIHQDLPALTINYDGETGYELVNQKGHKVSSNTLTAHQRQLLRDYEMVQYDMSVDKGHLMNSKFYD</sequence>
<reference evidence="9 10" key="1">
    <citation type="submission" date="2012-06" db="EMBL/GenBank/DDBJ databases">
        <title>Draft Genome Sequence of Lactobacillus hominis Strain CRBIP 24.179T, isolated from human intestine.</title>
        <authorList>
            <person name="Cousin S."/>
            <person name="Ma L."/>
            <person name="Bizet C."/>
            <person name="Loux V."/>
            <person name="Bouchier C."/>
            <person name="Clermont D."/>
            <person name="Creno S."/>
        </authorList>
    </citation>
    <scope>NUCLEOTIDE SEQUENCE [LARGE SCALE GENOMIC DNA]</scope>
    <source>
        <strain evidence="10">CRBIP 24.179T</strain>
    </source>
</reference>
<dbReference type="EMBL" id="CAKE01000002">
    <property type="protein sequence ID" value="CCI81348.1"/>
    <property type="molecule type" value="Genomic_DNA"/>
</dbReference>
<feature type="transmembrane region" description="Helical" evidence="7">
    <location>
        <begin position="48"/>
        <end position="65"/>
    </location>
</feature>